<dbReference type="GeneID" id="5069013"/>
<evidence type="ECO:0000313" key="2">
    <source>
        <dbReference type="EMBL" id="CAM68016.1"/>
    </source>
</evidence>
<protein>
    <submittedName>
        <fullName evidence="2">Uncharacterized protein</fullName>
    </submittedName>
</protein>
<evidence type="ECO:0000256" key="1">
    <source>
        <dbReference type="SAM" id="MobiDB-lite"/>
    </source>
</evidence>
<accession>A4HZV2</accession>
<evidence type="ECO:0000313" key="3">
    <source>
        <dbReference type="Proteomes" id="UP000008153"/>
    </source>
</evidence>
<sequence>MPKHPVKRTALKFLEDVTNPVQPLSFAVPFNFSKSKGLLFFLRRFSLWHLLSLTMRRPKTECEIQQEQSDELFARQLQEQLNNSGDVVHAPPPQSGPSKSVQEAADAAYARQLQQEIDRQEAATDAGDSRASEDKIPVECPACTFVNHMKPSSSSNHWKCAQCSRPLMENVSYSGHVSHKDLVECRVCHSLNKLPTKKSDAVLCGGCYQELGSTLSSASHVESEENQRTVQLRCGQCSVINAVTVGVNVKRLEFICGGCGVLNTMTLE</sequence>
<reference evidence="2 3" key="1">
    <citation type="journal article" date="2007" name="Nat. Genet.">
        <title>Comparative genomic analysis of three Leishmania species that cause diverse human disease.</title>
        <authorList>
            <person name="Peacock C.S."/>
            <person name="Seeger K."/>
            <person name="Harris D."/>
            <person name="Murphy L."/>
            <person name="Ruiz J.C."/>
            <person name="Quail M.A."/>
            <person name="Peters N."/>
            <person name="Adlem E."/>
            <person name="Tivey A."/>
            <person name="Aslett M."/>
            <person name="Kerhornou A."/>
            <person name="Ivens A."/>
            <person name="Fraser A."/>
            <person name="Rajandream M.A."/>
            <person name="Carver T."/>
            <person name="Norbertczak H."/>
            <person name="Chillingworth T."/>
            <person name="Hance Z."/>
            <person name="Jagels K."/>
            <person name="Moule S."/>
            <person name="Ormond D."/>
            <person name="Rutter S."/>
            <person name="Squares R."/>
            <person name="Whitehead S."/>
            <person name="Rabbinowitsch E."/>
            <person name="Arrowsmith C."/>
            <person name="White B."/>
            <person name="Thurston S."/>
            <person name="Bringaud F."/>
            <person name="Baldauf S.L."/>
            <person name="Faulconbridge A."/>
            <person name="Jeffares D."/>
            <person name="Depledge D.P."/>
            <person name="Oyola S.O."/>
            <person name="Hilley J.D."/>
            <person name="Brito L.O."/>
            <person name="Tosi L.R."/>
            <person name="Barrell B."/>
            <person name="Cruz A.K."/>
            <person name="Mottram J.C."/>
            <person name="Smith D.F."/>
            <person name="Berriman M."/>
        </authorList>
    </citation>
    <scope>NUCLEOTIDE SEQUENCE [LARGE SCALE GENOMIC DNA]</scope>
    <source>
        <strain evidence="2 3">JPCM5</strain>
    </source>
</reference>
<dbReference type="eggNOG" id="ENOG502S9Y0">
    <property type="taxonomic scope" value="Eukaryota"/>
</dbReference>
<dbReference type="KEGG" id="lif:LINJ_22_0620"/>
<dbReference type="InParanoid" id="A4HZV2"/>
<dbReference type="AlphaFoldDB" id="A4HZV2"/>
<dbReference type="EMBL" id="FR796454">
    <property type="protein sequence ID" value="CAM68016.1"/>
    <property type="molecule type" value="Genomic_DNA"/>
</dbReference>
<dbReference type="VEuPathDB" id="TriTrypDB:LINF_220013900"/>
<feature type="region of interest" description="Disordered" evidence="1">
    <location>
        <begin position="84"/>
        <end position="107"/>
    </location>
</feature>
<dbReference type="Proteomes" id="UP000008153">
    <property type="component" value="Chromosome 22"/>
</dbReference>
<dbReference type="OMA" id="QLRCGQC"/>
<proteinExistence type="predicted"/>
<keyword evidence="3" id="KW-1185">Reference proteome</keyword>
<gene>
    <name evidence="2" type="ORF">LINJ_22_0620</name>
</gene>
<organism evidence="2 3">
    <name type="scientific">Leishmania infantum</name>
    <dbReference type="NCBI Taxonomy" id="5671"/>
    <lineage>
        <taxon>Eukaryota</taxon>
        <taxon>Discoba</taxon>
        <taxon>Euglenozoa</taxon>
        <taxon>Kinetoplastea</taxon>
        <taxon>Metakinetoplastina</taxon>
        <taxon>Trypanosomatida</taxon>
        <taxon>Trypanosomatidae</taxon>
        <taxon>Leishmaniinae</taxon>
        <taxon>Leishmania</taxon>
    </lineage>
</organism>
<dbReference type="RefSeq" id="XP_001465593.1">
    <property type="nucleotide sequence ID" value="XM_001465556.1"/>
</dbReference>
<reference evidence="2 3" key="2">
    <citation type="journal article" date="2011" name="Genome Res.">
        <title>Chromosome and gene copy number variation allow major structural change between species and strains of Leishmania.</title>
        <authorList>
            <person name="Rogers M.B."/>
            <person name="Hilley J.D."/>
            <person name="Dickens N.J."/>
            <person name="Wilkes J."/>
            <person name="Bates P.A."/>
            <person name="Depledge D.P."/>
            <person name="Harris D."/>
            <person name="Her Y."/>
            <person name="Herzyk P."/>
            <person name="Imamura H."/>
            <person name="Otto T.D."/>
            <person name="Sanders M."/>
            <person name="Seeger K."/>
            <person name="Dujardin J.C."/>
            <person name="Berriman M."/>
            <person name="Smith D.F."/>
            <person name="Hertz-Fowler C."/>
            <person name="Mottram J.C."/>
        </authorList>
    </citation>
    <scope>NUCLEOTIDE SEQUENCE [LARGE SCALE GENOMIC DNA]</scope>
    <source>
        <strain evidence="2 3">JPCM5</strain>
    </source>
</reference>
<name>A4HZV2_LEIIN</name>